<dbReference type="InterPro" id="IPR011249">
    <property type="entry name" value="Metalloenz_LuxS/M16"/>
</dbReference>
<dbReference type="EMBL" id="JAANIC010006010">
    <property type="protein sequence ID" value="KAG5329770.1"/>
    <property type="molecule type" value="Genomic_DNA"/>
</dbReference>
<evidence type="ECO:0000256" key="6">
    <source>
        <dbReference type="ARBA" id="ARBA00023049"/>
    </source>
</evidence>
<dbReference type="PANTHER" id="PTHR43690">
    <property type="entry name" value="NARDILYSIN"/>
    <property type="match status" value="1"/>
</dbReference>
<gene>
    <name evidence="11" type="primary">Nrdc_18</name>
    <name evidence="11" type="ORF">G6Z76_0003134</name>
</gene>
<dbReference type="InterPro" id="IPR007863">
    <property type="entry name" value="Peptidase_M16_C"/>
</dbReference>
<organism evidence="11 12">
    <name type="scientific">Acromyrmex charruanus</name>
    <dbReference type="NCBI Taxonomy" id="2715315"/>
    <lineage>
        <taxon>Eukaryota</taxon>
        <taxon>Metazoa</taxon>
        <taxon>Ecdysozoa</taxon>
        <taxon>Arthropoda</taxon>
        <taxon>Hexapoda</taxon>
        <taxon>Insecta</taxon>
        <taxon>Pterygota</taxon>
        <taxon>Neoptera</taxon>
        <taxon>Endopterygota</taxon>
        <taxon>Hymenoptera</taxon>
        <taxon>Apocrita</taxon>
        <taxon>Aculeata</taxon>
        <taxon>Formicoidea</taxon>
        <taxon>Formicidae</taxon>
        <taxon>Myrmicinae</taxon>
        <taxon>Acromyrmex</taxon>
    </lineage>
</organism>
<sequence length="1009" mass="119413">MQESANNENCQVEYLETPVKSENDKKEYRAIRLPNGLEALLISNEDSKTSSSQHQNMKNEMKAACCLCVKTGFFEEPPEFPGISFFFEHILLAEFKKHCQKHDLIELVDKHGGTCNYFLHYEYTSFFFDIQKEHFLSVLIHFAEFFTNPLPEKDAFMQNRNDIKIEFQTALNLAKDRVPQPQLSSFTRTDHPINKITEDHIIKEYENLDYTKLYEELHKFKERHYSARRIKLVIQARLPLNTLEQYVTTDTCFVNIPTNELSTELIKNDVPFDTAAFQKMYKISALKHDEQLEITWAMPSQLALYKSKPYRYIAWRIRSEEKGSLIHYLHEKLWNISNEKIFYSIHTIAYSLVKISISLSSKGKQHIKEILDTIFSYINWLKKEDPQKEIYDKFSQSSENNFRYFDEENPVDNVRNLCINLHVYQSRDYITGNRIYFEYDPEAITKILNYLTPETANIMIFDNDFGNVTLDKLDSWSKTYADIEVPHEWLEHWKSVKPLPDFHLPEENLYIEYYLELPEKVPKYPVKLYSSNIAELWYLPDTKFGLVKTYMYTHLISSLGLQSPENAALMTMYCNIIKLQAVEELYPAVKSGLYTYDISVSEKGIIIKISGPMPIVSIYSKQRYIVSMYIIFTLFILQLLLLIIIKYMKYLDVTKEMFELIKDQQINLYHNTFTKPGKLAEDMKLCILKLVHYTYVDTYNALQNVSFEDFKNFAKSFTNRLYIQCLMQGNVTQDSAFLSIQECIELLKCDSLYSNTMQSNRIFQLLLGTSYYKLKNINQRDPTSVVVNTYQIDVMSIELSVLMRLMIMIMKKQLSMQYQLKNPDNLIQHISCDCTDVDGILEYSISATYSVENKLYSTEDIKKWMDEFLIFFREFLNKFSENDLDDVKERFRILKQHADMNVGDEINRNWDEIMKCEYMFDRHEREILALNKIKLDELIEWFDKYTWDENYMKQLSVHIIGTKSDKMPSIALEYIIDEHQHNDEEQYITKVGQYKKNLYAYPAFEGYSN</sequence>
<evidence type="ECO:0000256" key="2">
    <source>
        <dbReference type="ARBA" id="ARBA00022670"/>
    </source>
</evidence>
<keyword evidence="7" id="KW-0472">Membrane</keyword>
<keyword evidence="4" id="KW-0378">Hydrolase</keyword>
<dbReference type="GO" id="GO:0006508">
    <property type="term" value="P:proteolysis"/>
    <property type="evidence" value="ECO:0007669"/>
    <property type="project" value="UniProtKB-KW"/>
</dbReference>
<feature type="domain" description="Peptidase M16 middle/third" evidence="10">
    <location>
        <begin position="402"/>
        <end position="611"/>
    </location>
</feature>
<evidence type="ECO:0000256" key="5">
    <source>
        <dbReference type="ARBA" id="ARBA00022833"/>
    </source>
</evidence>
<keyword evidence="5" id="KW-0862">Zinc</keyword>
<comment type="caution">
    <text evidence="11">The sequence shown here is derived from an EMBL/GenBank/DDBJ whole genome shotgun (WGS) entry which is preliminary data.</text>
</comment>
<evidence type="ECO:0000256" key="7">
    <source>
        <dbReference type="SAM" id="Phobius"/>
    </source>
</evidence>
<reference evidence="11" key="1">
    <citation type="submission" date="2020-03" db="EMBL/GenBank/DDBJ databases">
        <title>Relaxed selection underlies rapid genomic changes in the transitions from sociality to social parasitism in ants.</title>
        <authorList>
            <person name="Bi X."/>
        </authorList>
    </citation>
    <scope>NUCLEOTIDE SEQUENCE</scope>
    <source>
        <strain evidence="11">BGI-DK2014a</strain>
        <tissue evidence="11">Whole body</tissue>
    </source>
</reference>
<accession>A0A836FAS7</accession>
<keyword evidence="7" id="KW-1133">Transmembrane helix</keyword>
<feature type="domain" description="Peptidase M16 C-terminal" evidence="9">
    <location>
        <begin position="214"/>
        <end position="392"/>
    </location>
</feature>
<dbReference type="Pfam" id="PF00675">
    <property type="entry name" value="Peptidase_M16"/>
    <property type="match status" value="1"/>
</dbReference>
<evidence type="ECO:0000259" key="8">
    <source>
        <dbReference type="Pfam" id="PF00675"/>
    </source>
</evidence>
<feature type="non-terminal residue" evidence="11">
    <location>
        <position position="1009"/>
    </location>
</feature>
<keyword evidence="12" id="KW-1185">Reference proteome</keyword>
<dbReference type="Gene3D" id="3.30.830.10">
    <property type="entry name" value="Metalloenzyme, LuxS/M16 peptidase-like"/>
    <property type="match status" value="4"/>
</dbReference>
<proteinExistence type="inferred from homology"/>
<dbReference type="InterPro" id="IPR011765">
    <property type="entry name" value="Pept_M16_N"/>
</dbReference>
<comment type="similarity">
    <text evidence="1">Belongs to the peptidase M16 family.</text>
</comment>
<dbReference type="SUPFAM" id="SSF63411">
    <property type="entry name" value="LuxS/MPP-like metallohydrolase"/>
    <property type="match status" value="4"/>
</dbReference>
<dbReference type="Pfam" id="PF05193">
    <property type="entry name" value="Peptidase_M16_C"/>
    <property type="match status" value="1"/>
</dbReference>
<dbReference type="PANTHER" id="PTHR43690:SF18">
    <property type="entry name" value="INSULIN-DEGRADING ENZYME-RELATED"/>
    <property type="match status" value="1"/>
</dbReference>
<evidence type="ECO:0000256" key="3">
    <source>
        <dbReference type="ARBA" id="ARBA00022723"/>
    </source>
</evidence>
<dbReference type="Proteomes" id="UP000669903">
    <property type="component" value="Unassembled WGS sequence"/>
</dbReference>
<dbReference type="InterPro" id="IPR050626">
    <property type="entry name" value="Peptidase_M16"/>
</dbReference>
<dbReference type="GO" id="GO:0008237">
    <property type="term" value="F:metallopeptidase activity"/>
    <property type="evidence" value="ECO:0007669"/>
    <property type="project" value="UniProtKB-KW"/>
</dbReference>
<dbReference type="AlphaFoldDB" id="A0A836FAS7"/>
<keyword evidence="3" id="KW-0479">Metal-binding</keyword>
<evidence type="ECO:0000256" key="4">
    <source>
        <dbReference type="ARBA" id="ARBA00022801"/>
    </source>
</evidence>
<keyword evidence="2" id="KW-0645">Protease</keyword>
<evidence type="ECO:0000259" key="9">
    <source>
        <dbReference type="Pfam" id="PF05193"/>
    </source>
</evidence>
<dbReference type="FunFam" id="3.30.830.10:FF:000005">
    <property type="entry name" value="nardilysin isoform X1"/>
    <property type="match status" value="1"/>
</dbReference>
<dbReference type="InterPro" id="IPR032632">
    <property type="entry name" value="Peptidase_M16_M"/>
</dbReference>
<feature type="transmembrane region" description="Helical" evidence="7">
    <location>
        <begin position="624"/>
        <end position="645"/>
    </location>
</feature>
<keyword evidence="6" id="KW-0482">Metalloprotease</keyword>
<evidence type="ECO:0000259" key="10">
    <source>
        <dbReference type="Pfam" id="PF16187"/>
    </source>
</evidence>
<dbReference type="GO" id="GO:0046872">
    <property type="term" value="F:metal ion binding"/>
    <property type="evidence" value="ECO:0007669"/>
    <property type="project" value="UniProtKB-KW"/>
</dbReference>
<evidence type="ECO:0000256" key="1">
    <source>
        <dbReference type="ARBA" id="ARBA00007261"/>
    </source>
</evidence>
<name>A0A836FAS7_9HYME</name>
<evidence type="ECO:0000313" key="11">
    <source>
        <dbReference type="EMBL" id="KAG5329770.1"/>
    </source>
</evidence>
<feature type="non-terminal residue" evidence="11">
    <location>
        <position position="1"/>
    </location>
</feature>
<evidence type="ECO:0000313" key="12">
    <source>
        <dbReference type="Proteomes" id="UP000669903"/>
    </source>
</evidence>
<dbReference type="Pfam" id="PF16187">
    <property type="entry name" value="Peptidase_M16_M"/>
    <property type="match status" value="1"/>
</dbReference>
<feature type="domain" description="Peptidase M16 N-terminal" evidence="8">
    <location>
        <begin position="57"/>
        <end position="192"/>
    </location>
</feature>
<keyword evidence="7" id="KW-0812">Transmembrane</keyword>
<protein>
    <submittedName>
        <fullName evidence="11">NRDC protein</fullName>
    </submittedName>
</protein>